<evidence type="ECO:0000256" key="5">
    <source>
        <dbReference type="ARBA" id="ARBA00023239"/>
    </source>
</evidence>
<evidence type="ECO:0000313" key="8">
    <source>
        <dbReference type="EMBL" id="KAH7570097.1"/>
    </source>
</evidence>
<dbReference type="Pfam" id="PF00445">
    <property type="entry name" value="Ribonuclease_T2"/>
    <property type="match status" value="1"/>
</dbReference>
<evidence type="ECO:0000256" key="1">
    <source>
        <dbReference type="ARBA" id="ARBA00007469"/>
    </source>
</evidence>
<reference evidence="8 9" key="1">
    <citation type="submission" date="2021-02" db="EMBL/GenBank/DDBJ databases">
        <title>Plant Genome Project.</title>
        <authorList>
            <person name="Zhang R.-G."/>
        </authorList>
    </citation>
    <scope>NUCLEOTIDE SEQUENCE [LARGE SCALE GENOMIC DNA]</scope>
    <source>
        <tissue evidence="8">Leaves</tissue>
    </source>
</reference>
<feature type="signal peptide" evidence="7">
    <location>
        <begin position="1"/>
        <end position="23"/>
    </location>
</feature>
<dbReference type="Gene3D" id="3.90.730.10">
    <property type="entry name" value="Ribonuclease T2-like"/>
    <property type="match status" value="1"/>
</dbReference>
<dbReference type="SUPFAM" id="SSF55895">
    <property type="entry name" value="Ribonuclease Rh-like"/>
    <property type="match status" value="1"/>
</dbReference>
<dbReference type="InterPro" id="IPR036430">
    <property type="entry name" value="RNase_T2-like_sf"/>
</dbReference>
<dbReference type="InterPro" id="IPR033697">
    <property type="entry name" value="Ribonuclease_T2_eukaryotic"/>
</dbReference>
<dbReference type="Proteomes" id="UP000827721">
    <property type="component" value="Unassembled WGS sequence"/>
</dbReference>
<evidence type="ECO:0000256" key="2">
    <source>
        <dbReference type="ARBA" id="ARBA00022722"/>
    </source>
</evidence>
<proteinExistence type="inferred from homology"/>
<dbReference type="InterPro" id="IPR001568">
    <property type="entry name" value="RNase_T2-like"/>
</dbReference>
<keyword evidence="3" id="KW-0378">Hydrolase</keyword>
<dbReference type="PROSITE" id="PS00531">
    <property type="entry name" value="RNASE_T2_2"/>
    <property type="match status" value="1"/>
</dbReference>
<dbReference type="PROSITE" id="PS00530">
    <property type="entry name" value="RNASE_T2_1"/>
    <property type="match status" value="1"/>
</dbReference>
<keyword evidence="4" id="KW-1015">Disulfide bond</keyword>
<dbReference type="PANTHER" id="PTHR11240">
    <property type="entry name" value="RIBONUCLEASE T2"/>
    <property type="match status" value="1"/>
</dbReference>
<dbReference type="EMBL" id="JAFEMO010000005">
    <property type="protein sequence ID" value="KAH7570097.1"/>
    <property type="molecule type" value="Genomic_DNA"/>
</dbReference>
<evidence type="ECO:0000256" key="6">
    <source>
        <dbReference type="RuleBase" id="RU004328"/>
    </source>
</evidence>
<evidence type="ECO:0000313" key="9">
    <source>
        <dbReference type="Proteomes" id="UP000827721"/>
    </source>
</evidence>
<evidence type="ECO:0000256" key="7">
    <source>
        <dbReference type="SAM" id="SignalP"/>
    </source>
</evidence>
<evidence type="ECO:0000256" key="4">
    <source>
        <dbReference type="ARBA" id="ARBA00023157"/>
    </source>
</evidence>
<evidence type="ECO:0000256" key="3">
    <source>
        <dbReference type="ARBA" id="ARBA00022759"/>
    </source>
</evidence>
<keyword evidence="7" id="KW-0732">Signal</keyword>
<dbReference type="PANTHER" id="PTHR11240:SF72">
    <property type="entry name" value="RIBONUCLEASE 1"/>
    <property type="match status" value="1"/>
</dbReference>
<name>A0ABQ8I0F8_9ROSI</name>
<keyword evidence="9" id="KW-1185">Reference proteome</keyword>
<organism evidence="8 9">
    <name type="scientific">Xanthoceras sorbifolium</name>
    <dbReference type="NCBI Taxonomy" id="99658"/>
    <lineage>
        <taxon>Eukaryota</taxon>
        <taxon>Viridiplantae</taxon>
        <taxon>Streptophyta</taxon>
        <taxon>Embryophyta</taxon>
        <taxon>Tracheophyta</taxon>
        <taxon>Spermatophyta</taxon>
        <taxon>Magnoliopsida</taxon>
        <taxon>eudicotyledons</taxon>
        <taxon>Gunneridae</taxon>
        <taxon>Pentapetalae</taxon>
        <taxon>rosids</taxon>
        <taxon>malvids</taxon>
        <taxon>Sapindales</taxon>
        <taxon>Sapindaceae</taxon>
        <taxon>Xanthoceroideae</taxon>
        <taxon>Xanthoceras</taxon>
    </lineage>
</organism>
<sequence length="400" mass="44930">MTSSSSMLFKFLIIQCLVVVCFSQNFGFFYLIQQDQSLAQSIGVAIQQQENLQQISPFMGFGHMASMAHNQHSVNPTTISKNPRKTMYDLTGIKPDGKFYSSFNIRESLRGALGYEPGVYCNDYQMQEEGVHPRSNSQPSRVFYLIWTEDEVRACTPHVAEAYAILCGLRLAKELLLLSASLESDPISIYLSVLCVSQNFDFFYFVQQWPGSYCDTAKSCCYPTTGKPEADFGIHGLWPNYKDGSYPSNCDPDSPFDQSRISDLRSRMQKDWPTLACPSGNGITFWSHEWEKHGTCSESSLDQHAYFQTALNIKKQVNLLQILQNAGINPDGGSYSLETIKDAIKEGSGYTPWIECNRDESGNSQLYQIYLCVDTSGSKLIECPVFPKGKCGSEIEFPSF</sequence>
<protein>
    <submittedName>
        <fullName evidence="8">Uncharacterized protein</fullName>
    </submittedName>
</protein>
<dbReference type="InterPro" id="IPR018188">
    <property type="entry name" value="RNase_T2_His_AS_1"/>
</dbReference>
<dbReference type="InterPro" id="IPR033130">
    <property type="entry name" value="RNase_T2_His_AS_2"/>
</dbReference>
<feature type="chain" id="PRO_5046183244" evidence="7">
    <location>
        <begin position="24"/>
        <end position="400"/>
    </location>
</feature>
<comment type="caution">
    <text evidence="8">The sequence shown here is derived from an EMBL/GenBank/DDBJ whole genome shotgun (WGS) entry which is preliminary data.</text>
</comment>
<keyword evidence="5" id="KW-0456">Lyase</keyword>
<comment type="similarity">
    <text evidence="1 6">Belongs to the RNase T2 family.</text>
</comment>
<keyword evidence="2" id="KW-0540">Nuclease</keyword>
<gene>
    <name evidence="8" type="ORF">JRO89_XS05G0044400</name>
</gene>
<keyword evidence="3" id="KW-0255">Endonuclease</keyword>
<dbReference type="CDD" id="cd01061">
    <property type="entry name" value="RNase_T2_euk"/>
    <property type="match status" value="1"/>
</dbReference>
<accession>A0ABQ8I0F8</accession>